<keyword evidence="1" id="KW-1133">Transmembrane helix</keyword>
<protein>
    <submittedName>
        <fullName evidence="3">Uncharacterized protein DUF4271</fullName>
    </submittedName>
</protein>
<evidence type="ECO:0000313" key="3">
    <source>
        <dbReference type="EMBL" id="TCS90174.1"/>
    </source>
</evidence>
<keyword evidence="1" id="KW-0812">Transmembrane</keyword>
<feature type="transmembrane region" description="Helical" evidence="1">
    <location>
        <begin position="147"/>
        <end position="167"/>
    </location>
</feature>
<dbReference type="Pfam" id="PF14093">
    <property type="entry name" value="DUF4271"/>
    <property type="match status" value="1"/>
</dbReference>
<reference evidence="3 4" key="1">
    <citation type="submission" date="2019-03" db="EMBL/GenBank/DDBJ databases">
        <title>Genomic Encyclopedia of Type Strains, Phase IV (KMG-IV): sequencing the most valuable type-strain genomes for metagenomic binning, comparative biology and taxonomic classification.</title>
        <authorList>
            <person name="Goeker M."/>
        </authorList>
    </citation>
    <scope>NUCLEOTIDE SEQUENCE [LARGE SCALE GENOMIC DNA]</scope>
    <source>
        <strain evidence="3 4">DSM 21100</strain>
    </source>
</reference>
<name>A0A4R3KY23_9SPHI</name>
<gene>
    <name evidence="3" type="ORF">EDD80_101373</name>
</gene>
<comment type="caution">
    <text evidence="3">The sequence shown here is derived from an EMBL/GenBank/DDBJ whole genome shotgun (WGS) entry which is preliminary data.</text>
</comment>
<feature type="signal peptide" evidence="2">
    <location>
        <begin position="1"/>
        <end position="25"/>
    </location>
</feature>
<keyword evidence="1" id="KW-0472">Membrane</keyword>
<feature type="transmembrane region" description="Helical" evidence="1">
    <location>
        <begin position="282"/>
        <end position="303"/>
    </location>
</feature>
<evidence type="ECO:0000256" key="2">
    <source>
        <dbReference type="SAM" id="SignalP"/>
    </source>
</evidence>
<dbReference type="AlphaFoldDB" id="A0A4R3KY23"/>
<dbReference type="EMBL" id="SMAD01000001">
    <property type="protein sequence ID" value="TCS90174.1"/>
    <property type="molecule type" value="Genomic_DNA"/>
</dbReference>
<keyword evidence="2" id="KW-0732">Signal</keyword>
<proteinExistence type="predicted"/>
<feature type="transmembrane region" description="Helical" evidence="1">
    <location>
        <begin position="182"/>
        <end position="209"/>
    </location>
</feature>
<dbReference type="Proteomes" id="UP000295807">
    <property type="component" value="Unassembled WGS sequence"/>
</dbReference>
<evidence type="ECO:0000313" key="4">
    <source>
        <dbReference type="Proteomes" id="UP000295807"/>
    </source>
</evidence>
<keyword evidence="4" id="KW-1185">Reference proteome</keyword>
<feature type="transmembrane region" description="Helical" evidence="1">
    <location>
        <begin position="96"/>
        <end position="116"/>
    </location>
</feature>
<sequence>MPGVTIMMRIALIFLLLCSLQPALSQTGPRHIYVKPDTLLQGPAPTDTAKNAVNSFLREFYRDYYTDFDRLRIPGSLPEERVIPNLDFRQREVRPAWQLLVLGALAMLAAILVRFFRRDLRDMFEGFISNRLINQAIREPGMLNTPAAFVLLLFGGLSIGALLYFIIPPEMLLFPYRGPELYFLFSGLTVLVYLARIFLLRMTGFIFGLREFVNSYLYILYTATGTISFLVLFFVLTRLLAPPSLAELAVPGMQLIFLLFFVYQYTRGIWYLVNTFQFPKIYLILYLCAFEICPLLILGMGLFNS</sequence>
<feature type="chain" id="PRO_5020454067" evidence="2">
    <location>
        <begin position="26"/>
        <end position="305"/>
    </location>
</feature>
<organism evidence="3 4">
    <name type="scientific">Anseongella ginsenosidimutans</name>
    <dbReference type="NCBI Taxonomy" id="496056"/>
    <lineage>
        <taxon>Bacteria</taxon>
        <taxon>Pseudomonadati</taxon>
        <taxon>Bacteroidota</taxon>
        <taxon>Sphingobacteriia</taxon>
        <taxon>Sphingobacteriales</taxon>
        <taxon>Sphingobacteriaceae</taxon>
        <taxon>Anseongella</taxon>
    </lineage>
</organism>
<feature type="transmembrane region" description="Helical" evidence="1">
    <location>
        <begin position="248"/>
        <end position="270"/>
    </location>
</feature>
<evidence type="ECO:0000256" key="1">
    <source>
        <dbReference type="SAM" id="Phobius"/>
    </source>
</evidence>
<accession>A0A4R3KY23</accession>
<dbReference type="InterPro" id="IPR025367">
    <property type="entry name" value="DUF4271"/>
</dbReference>
<feature type="transmembrane region" description="Helical" evidence="1">
    <location>
        <begin position="216"/>
        <end position="236"/>
    </location>
</feature>